<evidence type="ECO:0000313" key="11">
    <source>
        <dbReference type="Proteomes" id="UP000264883"/>
    </source>
</evidence>
<dbReference type="InterPro" id="IPR050882">
    <property type="entry name" value="Prepilin_peptidase/N-MTase"/>
</dbReference>
<name>A0A343J9T1_9CLOT</name>
<evidence type="ECO:0000259" key="8">
    <source>
        <dbReference type="Pfam" id="PF01478"/>
    </source>
</evidence>
<reference evidence="10 11" key="1">
    <citation type="submission" date="2016-08" db="EMBL/GenBank/DDBJ databases">
        <title>Complete Genome Sequence Of The Indigo Reducing Clostridium isatidis DSM15098.</title>
        <authorList>
            <person name="Little G.T."/>
            <person name="Minton N.P."/>
        </authorList>
    </citation>
    <scope>NUCLEOTIDE SEQUENCE [LARGE SCALE GENOMIC DNA]</scope>
    <source>
        <strain evidence="10 11">DSM 15098</strain>
    </source>
</reference>
<feature type="transmembrane region" description="Helical" evidence="7">
    <location>
        <begin position="119"/>
        <end position="141"/>
    </location>
</feature>
<keyword evidence="5 7" id="KW-1133">Transmembrane helix</keyword>
<comment type="subcellular location">
    <subcellularLocation>
        <location evidence="1">Cell membrane</location>
        <topology evidence="1">Multi-pass membrane protein</topology>
    </subcellularLocation>
</comment>
<evidence type="ECO:0000256" key="5">
    <source>
        <dbReference type="ARBA" id="ARBA00022989"/>
    </source>
</evidence>
<feature type="transmembrane region" description="Helical" evidence="7">
    <location>
        <begin position="150"/>
        <end position="171"/>
    </location>
</feature>
<dbReference type="EMBL" id="CP016786">
    <property type="protein sequence ID" value="ASW42289.1"/>
    <property type="molecule type" value="Genomic_DNA"/>
</dbReference>
<feature type="domain" description="Prepilin type IV endopeptidase peptidase" evidence="8">
    <location>
        <begin position="101"/>
        <end position="204"/>
    </location>
</feature>
<feature type="transmembrane region" description="Helical" evidence="7">
    <location>
        <begin position="81"/>
        <end position="107"/>
    </location>
</feature>
<dbReference type="KEGG" id="cia:BEN51_01930"/>
<protein>
    <submittedName>
        <fullName evidence="10">Peptidase A24</fullName>
    </submittedName>
</protein>
<dbReference type="Pfam" id="PF01478">
    <property type="entry name" value="Peptidase_A24"/>
    <property type="match status" value="1"/>
</dbReference>
<dbReference type="Proteomes" id="UP000264883">
    <property type="component" value="Chromosome"/>
</dbReference>
<feature type="domain" description="Prepilin peptidase A24 N-terminal" evidence="9">
    <location>
        <begin position="7"/>
        <end position="88"/>
    </location>
</feature>
<dbReference type="PANTHER" id="PTHR30487:SF0">
    <property type="entry name" value="PREPILIN LEADER PEPTIDASE_N-METHYLTRANSFERASE-RELATED"/>
    <property type="match status" value="1"/>
</dbReference>
<evidence type="ECO:0000256" key="1">
    <source>
        <dbReference type="ARBA" id="ARBA00004651"/>
    </source>
</evidence>
<feature type="transmembrane region" description="Helical" evidence="7">
    <location>
        <begin position="6"/>
        <end position="23"/>
    </location>
</feature>
<keyword evidence="4 7" id="KW-0812">Transmembrane</keyword>
<dbReference type="GO" id="GO:0006465">
    <property type="term" value="P:signal peptide processing"/>
    <property type="evidence" value="ECO:0007669"/>
    <property type="project" value="TreeGrafter"/>
</dbReference>
<evidence type="ECO:0000256" key="3">
    <source>
        <dbReference type="ARBA" id="ARBA00022475"/>
    </source>
</evidence>
<keyword evidence="11" id="KW-1185">Reference proteome</keyword>
<dbReference type="GO" id="GO:0005886">
    <property type="term" value="C:plasma membrane"/>
    <property type="evidence" value="ECO:0007669"/>
    <property type="project" value="UniProtKB-SubCell"/>
</dbReference>
<sequence length="251" mass="28098">MYLIIFILGITIGSFLNVCIYRIPREESIAFPSSHCTNCGYNLKAYDLIPIFSYIFLRGRCRKCNEKISIIYPLIELLNGIIYVVIFYFYGISISTIFLSIFSSLLIVISAIDFKTMEVYTSTIVFGLILAIIYITLGAYFNEINYKDKLLGCIVGFLIIFLIVKITRGMGEGDYEIAALCGLFLGLRLILVALFLGIVIAGIAASIILILKVKGRKSEIAFGPYIALGTFISMILGDSILQFYLGFFVKF</sequence>
<dbReference type="PANTHER" id="PTHR30487">
    <property type="entry name" value="TYPE 4 PREPILIN-LIKE PROTEINS LEADER PEPTIDE-PROCESSING ENZYME"/>
    <property type="match status" value="1"/>
</dbReference>
<gene>
    <name evidence="10" type="ORF">BEN51_01930</name>
</gene>
<keyword evidence="3" id="KW-1003">Cell membrane</keyword>
<dbReference type="Gene3D" id="1.20.120.1220">
    <property type="match status" value="1"/>
</dbReference>
<feature type="transmembrane region" description="Helical" evidence="7">
    <location>
        <begin position="222"/>
        <end position="245"/>
    </location>
</feature>
<organism evidence="10 11">
    <name type="scientific">Clostridium isatidis</name>
    <dbReference type="NCBI Taxonomy" id="182773"/>
    <lineage>
        <taxon>Bacteria</taxon>
        <taxon>Bacillati</taxon>
        <taxon>Bacillota</taxon>
        <taxon>Clostridia</taxon>
        <taxon>Eubacteriales</taxon>
        <taxon>Clostridiaceae</taxon>
        <taxon>Clostridium</taxon>
    </lineage>
</organism>
<dbReference type="GO" id="GO:0004190">
    <property type="term" value="F:aspartic-type endopeptidase activity"/>
    <property type="evidence" value="ECO:0007669"/>
    <property type="project" value="InterPro"/>
</dbReference>
<dbReference type="InterPro" id="IPR010627">
    <property type="entry name" value="Prepilin_pept_A24_N"/>
</dbReference>
<evidence type="ECO:0000259" key="9">
    <source>
        <dbReference type="Pfam" id="PF06750"/>
    </source>
</evidence>
<proteinExistence type="inferred from homology"/>
<dbReference type="RefSeq" id="WP_119864418.1">
    <property type="nucleotide sequence ID" value="NZ_CP016786.1"/>
</dbReference>
<feature type="transmembrane region" description="Helical" evidence="7">
    <location>
        <begin position="177"/>
        <end position="210"/>
    </location>
</feature>
<dbReference type="AlphaFoldDB" id="A0A343J9T1"/>
<keyword evidence="6 7" id="KW-0472">Membrane</keyword>
<evidence type="ECO:0000256" key="7">
    <source>
        <dbReference type="SAM" id="Phobius"/>
    </source>
</evidence>
<dbReference type="OrthoDB" id="9789291at2"/>
<comment type="similarity">
    <text evidence="2">Belongs to the peptidase A24 family.</text>
</comment>
<dbReference type="Pfam" id="PF06750">
    <property type="entry name" value="A24_N_bact"/>
    <property type="match status" value="1"/>
</dbReference>
<evidence type="ECO:0000313" key="10">
    <source>
        <dbReference type="EMBL" id="ASW42289.1"/>
    </source>
</evidence>
<evidence type="ECO:0000256" key="2">
    <source>
        <dbReference type="ARBA" id="ARBA00005801"/>
    </source>
</evidence>
<dbReference type="InterPro" id="IPR000045">
    <property type="entry name" value="Prepilin_IV_endopep_pep"/>
</dbReference>
<accession>A0A343J9T1</accession>
<evidence type="ECO:0000256" key="6">
    <source>
        <dbReference type="ARBA" id="ARBA00023136"/>
    </source>
</evidence>
<evidence type="ECO:0000256" key="4">
    <source>
        <dbReference type="ARBA" id="ARBA00022692"/>
    </source>
</evidence>